<sequence>MGPTGTGSLEEGDASGEMFWMKYPSPFLEYFYDTFPLSAEDKPQPPAALCSQTDCEKRTARHPDYPNLAFPYAEVYKYFTDLSDDLCEMGPKSGQFSAQFVCIIPNSDGTQCGTKRDEESDSAQIFLRTEVVDFDVFPLTSKTGDSIRIWFVGVLKRAEIPYAAVSGVTLDGAADGQCGLSLIAENSEKVDTCILHQLQRSVLYSIGLAGVIKDEECGLQGYVEEAQPDSHTHPSISFIWQENRQNKEAIVETNASEEGSKVGVAVAASEIGLDLSDWDRIQELEGFLSYPYAIKDTLEHSGVCTGSQAMILLHDLKENFCNAAATLEVKQFPETLRLAHRSRTSEIRAAQDISTLITSAREITES</sequence>
<protein>
    <submittedName>
        <fullName evidence="1">Uncharacterized protein</fullName>
    </submittedName>
</protein>
<reference evidence="1 2" key="1">
    <citation type="journal article" date="2015" name="Genome Biol. Evol.">
        <title>Comparative Genomics of a Bacterivorous Green Alga Reveals Evolutionary Causalities and Consequences of Phago-Mixotrophic Mode of Nutrition.</title>
        <authorList>
            <person name="Burns J.A."/>
            <person name="Paasch A."/>
            <person name="Narechania A."/>
            <person name="Kim E."/>
        </authorList>
    </citation>
    <scope>NUCLEOTIDE SEQUENCE [LARGE SCALE GENOMIC DNA]</scope>
    <source>
        <strain evidence="1 2">PLY_AMNH</strain>
    </source>
</reference>
<keyword evidence="2" id="KW-1185">Reference proteome</keyword>
<dbReference type="Proteomes" id="UP001190700">
    <property type="component" value="Unassembled WGS sequence"/>
</dbReference>
<dbReference type="AlphaFoldDB" id="A0AAE0LCE8"/>
<evidence type="ECO:0000313" key="2">
    <source>
        <dbReference type="Proteomes" id="UP001190700"/>
    </source>
</evidence>
<organism evidence="1 2">
    <name type="scientific">Cymbomonas tetramitiformis</name>
    <dbReference type="NCBI Taxonomy" id="36881"/>
    <lineage>
        <taxon>Eukaryota</taxon>
        <taxon>Viridiplantae</taxon>
        <taxon>Chlorophyta</taxon>
        <taxon>Pyramimonadophyceae</taxon>
        <taxon>Pyramimonadales</taxon>
        <taxon>Pyramimonadaceae</taxon>
        <taxon>Cymbomonas</taxon>
    </lineage>
</organism>
<dbReference type="EMBL" id="LGRX02004729">
    <property type="protein sequence ID" value="KAK3279680.1"/>
    <property type="molecule type" value="Genomic_DNA"/>
</dbReference>
<gene>
    <name evidence="1" type="ORF">CYMTET_12450</name>
</gene>
<comment type="caution">
    <text evidence="1">The sequence shown here is derived from an EMBL/GenBank/DDBJ whole genome shotgun (WGS) entry which is preliminary data.</text>
</comment>
<proteinExistence type="predicted"/>
<evidence type="ECO:0000313" key="1">
    <source>
        <dbReference type="EMBL" id="KAK3279680.1"/>
    </source>
</evidence>
<name>A0AAE0LCE8_9CHLO</name>
<accession>A0AAE0LCE8</accession>